<feature type="compositionally biased region" description="Basic and acidic residues" evidence="2">
    <location>
        <begin position="9"/>
        <end position="19"/>
    </location>
</feature>
<dbReference type="RefSeq" id="WP_344384330.1">
    <property type="nucleotide sequence ID" value="NZ_BAAATA010000023.1"/>
</dbReference>
<gene>
    <name evidence="4" type="ORF">GCM10010406_37240</name>
</gene>
<dbReference type="EMBL" id="BAAATA010000023">
    <property type="protein sequence ID" value="GAA2497344.1"/>
    <property type="molecule type" value="Genomic_DNA"/>
</dbReference>
<keyword evidence="5" id="KW-1185">Reference proteome</keyword>
<proteinExistence type="predicted"/>
<name>A0ABN3M8F1_9ACTN</name>
<dbReference type="Gene3D" id="3.30.565.10">
    <property type="entry name" value="Histidine kinase-like ATPase, C-terminal domain"/>
    <property type="match status" value="1"/>
</dbReference>
<dbReference type="Proteomes" id="UP001501358">
    <property type="component" value="Unassembled WGS sequence"/>
</dbReference>
<feature type="region of interest" description="Disordered" evidence="2">
    <location>
        <begin position="1"/>
        <end position="32"/>
    </location>
</feature>
<accession>A0ABN3M8F1</accession>
<keyword evidence="1" id="KW-0723">Serine/threonine-protein kinase</keyword>
<dbReference type="InterPro" id="IPR003594">
    <property type="entry name" value="HATPase_dom"/>
</dbReference>
<evidence type="ECO:0000313" key="4">
    <source>
        <dbReference type="EMBL" id="GAA2497344.1"/>
    </source>
</evidence>
<feature type="domain" description="Histidine kinase/HSP90-like ATPase" evidence="3">
    <location>
        <begin position="39"/>
        <end position="144"/>
    </location>
</feature>
<dbReference type="InterPro" id="IPR036890">
    <property type="entry name" value="HATPase_C_sf"/>
</dbReference>
<comment type="caution">
    <text evidence="4">The sequence shown here is derived from an EMBL/GenBank/DDBJ whole genome shotgun (WGS) entry which is preliminary data.</text>
</comment>
<dbReference type="Pfam" id="PF13581">
    <property type="entry name" value="HATPase_c_2"/>
    <property type="match status" value="1"/>
</dbReference>
<sequence>MTTYHRTTASRDRDARARGLGETGTDSYRLPLGTGGDAGTARLFARRCLEGWGIADDGPFGQDVVLVVSELVTNALRHAGRAVEMRLSWDGPLLVVEVDDSGEGLPVRGDGDVRVPGGHGLVMVDRITRSWSVRRAPHGGKTVRAELVHP</sequence>
<organism evidence="4 5">
    <name type="scientific">Streptomyces thermolineatus</name>
    <dbReference type="NCBI Taxonomy" id="44033"/>
    <lineage>
        <taxon>Bacteria</taxon>
        <taxon>Bacillati</taxon>
        <taxon>Actinomycetota</taxon>
        <taxon>Actinomycetes</taxon>
        <taxon>Kitasatosporales</taxon>
        <taxon>Streptomycetaceae</taxon>
        <taxon>Streptomyces</taxon>
    </lineage>
</organism>
<dbReference type="CDD" id="cd16936">
    <property type="entry name" value="HATPase_RsbW-like"/>
    <property type="match status" value="1"/>
</dbReference>
<evidence type="ECO:0000313" key="5">
    <source>
        <dbReference type="Proteomes" id="UP001501358"/>
    </source>
</evidence>
<dbReference type="PANTHER" id="PTHR35526:SF3">
    <property type="entry name" value="ANTI-SIGMA-F FACTOR RSBW"/>
    <property type="match status" value="1"/>
</dbReference>
<evidence type="ECO:0000259" key="3">
    <source>
        <dbReference type="Pfam" id="PF13581"/>
    </source>
</evidence>
<reference evidence="4 5" key="1">
    <citation type="journal article" date="2019" name="Int. J. Syst. Evol. Microbiol.">
        <title>The Global Catalogue of Microorganisms (GCM) 10K type strain sequencing project: providing services to taxonomists for standard genome sequencing and annotation.</title>
        <authorList>
            <consortium name="The Broad Institute Genomics Platform"/>
            <consortium name="The Broad Institute Genome Sequencing Center for Infectious Disease"/>
            <person name="Wu L."/>
            <person name="Ma J."/>
        </authorList>
    </citation>
    <scope>NUCLEOTIDE SEQUENCE [LARGE SCALE GENOMIC DNA]</scope>
    <source>
        <strain evidence="4 5">JCM 6307</strain>
    </source>
</reference>
<keyword evidence="1" id="KW-0418">Kinase</keyword>
<evidence type="ECO:0000256" key="2">
    <source>
        <dbReference type="SAM" id="MobiDB-lite"/>
    </source>
</evidence>
<evidence type="ECO:0000256" key="1">
    <source>
        <dbReference type="ARBA" id="ARBA00022527"/>
    </source>
</evidence>
<dbReference type="PANTHER" id="PTHR35526">
    <property type="entry name" value="ANTI-SIGMA-F FACTOR RSBW-RELATED"/>
    <property type="match status" value="1"/>
</dbReference>
<protein>
    <recommendedName>
        <fullName evidence="3">Histidine kinase/HSP90-like ATPase domain-containing protein</fullName>
    </recommendedName>
</protein>
<dbReference type="SUPFAM" id="SSF55874">
    <property type="entry name" value="ATPase domain of HSP90 chaperone/DNA topoisomerase II/histidine kinase"/>
    <property type="match status" value="1"/>
</dbReference>
<keyword evidence="1" id="KW-0808">Transferase</keyword>
<dbReference type="InterPro" id="IPR050267">
    <property type="entry name" value="Anti-sigma-factor_SerPK"/>
</dbReference>